<evidence type="ECO:0000313" key="1">
    <source>
        <dbReference type="EMBL" id="SVD97576.1"/>
    </source>
</evidence>
<dbReference type="EMBL" id="UINC01185728">
    <property type="protein sequence ID" value="SVD97576.1"/>
    <property type="molecule type" value="Genomic_DNA"/>
</dbReference>
<gene>
    <name evidence="1" type="ORF">METZ01_LOCUS450430</name>
</gene>
<evidence type="ECO:0008006" key="2">
    <source>
        <dbReference type="Google" id="ProtNLM"/>
    </source>
</evidence>
<protein>
    <recommendedName>
        <fullName evidence="2">Glycosyltransferase subfamily 4-like N-terminal domain-containing protein</fullName>
    </recommendedName>
</protein>
<proteinExistence type="predicted"/>
<dbReference type="AlphaFoldDB" id="A0A382ZPP6"/>
<sequence length="53" mass="6225">MFWFFSVKRNRKNIPDYDLIISVSLPFTSHLVAHSINKKIGKKWIMDVGDPFS</sequence>
<name>A0A382ZPP6_9ZZZZ</name>
<reference evidence="1" key="1">
    <citation type="submission" date="2018-05" db="EMBL/GenBank/DDBJ databases">
        <authorList>
            <person name="Lanie J.A."/>
            <person name="Ng W.-L."/>
            <person name="Kazmierczak K.M."/>
            <person name="Andrzejewski T.M."/>
            <person name="Davidsen T.M."/>
            <person name="Wayne K.J."/>
            <person name="Tettelin H."/>
            <person name="Glass J.I."/>
            <person name="Rusch D."/>
            <person name="Podicherti R."/>
            <person name="Tsui H.-C.T."/>
            <person name="Winkler M.E."/>
        </authorList>
    </citation>
    <scope>NUCLEOTIDE SEQUENCE</scope>
</reference>
<organism evidence="1">
    <name type="scientific">marine metagenome</name>
    <dbReference type="NCBI Taxonomy" id="408172"/>
    <lineage>
        <taxon>unclassified sequences</taxon>
        <taxon>metagenomes</taxon>
        <taxon>ecological metagenomes</taxon>
    </lineage>
</organism>
<accession>A0A382ZPP6</accession>
<feature type="non-terminal residue" evidence="1">
    <location>
        <position position="53"/>
    </location>
</feature>